<evidence type="ECO:0000313" key="17">
    <source>
        <dbReference type="Proteomes" id="UP001217754"/>
    </source>
</evidence>
<evidence type="ECO:0000256" key="3">
    <source>
        <dbReference type="ARBA" id="ARBA00022679"/>
    </source>
</evidence>
<dbReference type="SMART" id="SM00591">
    <property type="entry name" value="RWD"/>
    <property type="match status" value="1"/>
</dbReference>
<dbReference type="Gene3D" id="3.30.200.20">
    <property type="entry name" value="Phosphorylase Kinase, domain 1"/>
    <property type="match status" value="1"/>
</dbReference>
<dbReference type="PROSITE" id="PS50011">
    <property type="entry name" value="PROTEIN_KINASE_DOM"/>
    <property type="match status" value="2"/>
</dbReference>
<dbReference type="FunFam" id="3.10.110.10:FF:000050">
    <property type="entry name" value="eIF-2-alpha kinase GCN2"/>
    <property type="match status" value="1"/>
</dbReference>
<feature type="domain" description="Protein kinase" evidence="14">
    <location>
        <begin position="250"/>
        <end position="531"/>
    </location>
</feature>
<dbReference type="PROSITE" id="PS50908">
    <property type="entry name" value="RWD"/>
    <property type="match status" value="1"/>
</dbReference>
<dbReference type="Gene3D" id="3.30.930.10">
    <property type="entry name" value="Bira Bifunctional Protein, Domain 2"/>
    <property type="match status" value="1"/>
</dbReference>
<dbReference type="InterPro" id="IPR011009">
    <property type="entry name" value="Kinase-like_dom_sf"/>
</dbReference>
<dbReference type="InterPro" id="IPR041715">
    <property type="entry name" value="HisRS-like_core"/>
</dbReference>
<dbReference type="PANTHER" id="PTHR11042">
    <property type="entry name" value="EUKARYOTIC TRANSLATION INITIATION FACTOR 2-ALPHA KINASE EIF2-ALPHA KINASE -RELATED"/>
    <property type="match status" value="1"/>
</dbReference>
<evidence type="ECO:0000256" key="9">
    <source>
        <dbReference type="ARBA" id="ARBA00048679"/>
    </source>
</evidence>
<feature type="binding site" evidence="11">
    <location>
        <begin position="594"/>
        <end position="602"/>
    </location>
    <ligand>
        <name>ATP</name>
        <dbReference type="ChEBI" id="CHEBI:30616"/>
    </ligand>
</feature>
<sequence length="1632" mass="180598">MAGAAPVPAHELAELRRTEREVMASILGSDFQVLQPKAWHGAAAAKVETYEIVLRPEDESQKAHVAVVLHIALTRTYPNTHPTVHVRANDARTRGVPPSSLEELGEVLQGKARSLIGAEMIWELVSVAQEFISVHNAAPAQDSSTAKLSLEERMRKRAETEQQDEERRVQEEHAQRAEAEQQRSRELATLIESETRRQKAAIREERRKLRDTPMAPPPPVPSEASASVEMEKADQEAFALASVPLPASPVRRGPLLETFPLARSFVAFPEQLADANETLWALDITPITAPYYAGAAGSRKLDDLEADLHTLQKIRAPSLAPLLGFVRAPLRTPELPQASALCIVRSGAGAWRMSQLLAQCRTLPWPSVRSHLQCLLDALHALHSAQLVHRQVALEHILLEHEQVRLSGAVYRRRLWDMHRSNSLNAMRTEETPAPDLWRSPEAISDPINYYAPRDLWDLGRCACQMLFGTHVMYTYASPEQLWDSMQGEEVREAKAFLQRLMHRSPQARGTAAELRTLLDETSASQWHSEVEPVSPARTVAARAMHQSLRPQRPPRHAPQPEPIGSFWQLRNVATPSYQPVSRYLSDFEEVEFLGKGAFGVVVKAKNKLDGRFYAVKKVRLSSSAAEEERTMREIMTLSRLDHPHIVRYVTCWIEETQVPSLSAIGPETSSEMAMTTSQQMDASAIRALNRFAPHAVGGGGSNLDDFLSTDKQDISDLDSYIEFGSVHDDSNVASEANENRSSALWASRSESNLSDSSSSSGASLVSPTPPVPMSSSQDRGTGATRVLYIQMEYVENQTLSDAIERGLSVDEAWNIFRQMLEALVHIASVGIIHRDLKPSNVLMYGNGDIKIGDFGLATTNLQTIETGMRESVSSEQSGDDKELTSGLGTFSYIAPEVLAKQGLSTRYNFKVDMFSLGVMFFEMLASQRYYKTTMERNQLIRDLRQPSIELPASWDEEQFPAQTQIIRQLLSHDPSQRPSPMAMLHSPLLPPKMQDEYVEELLRLAASPSSVHRHQLIASLFSKTTIDEIRDFTFDTGAQSDEDDVLVGVVCQYLRSVFQKRGAVPVHPPLLFPPNDALIAETNVVKLLDKTGNVVLLPFDLTRFDIADVYRENLLAGGQPRAVLAASYDIVSPDPDYASEAEMLDVLDEILDIPGLAGEPWEMELGHETIVDVLLRRFPERIRPAIVSALPLLLVRHAEQRTKQQLAQLGLTEVQLDDLDALHLRGDVQSTTEKLLTLLTPSERGALAAPIAAMQRIAQLAHQFGVRHKLLFMPLITHGLQRYQHGTIFAVVKHVNTKHREVLAVGGRYDQLLARFAFPSTSTTAVTTPRAAGVQIAVGKIVAALAKYQQLCTLLWANGISADIQYEHSAGESLEITTSMCRAEGIFFLILVRAHSPVLKIREVIPRTEHEVVREELLPFLQDRIARQRRIDLHTAGGTQARPSLPDLQARPTTLATKGSASASAPGPMRTVPASEVHVSLPPRMERSRRERQTERRLKPAARQALAEKAAAEAARLTEVLATGKVPVFAVDLSPPLLARFAGVATASDEAFRAQMADVPHEEREYVKVLRAQILHATRADEGNAGVGNASPASPSPLAGRADPMALAATPMPYGRVLLYSIREGRLLLTE</sequence>
<keyword evidence="17" id="KW-1185">Reference proteome</keyword>
<organism evidence="16 17">
    <name type="scientific">Malassezia japonica</name>
    <dbReference type="NCBI Taxonomy" id="223818"/>
    <lineage>
        <taxon>Eukaryota</taxon>
        <taxon>Fungi</taxon>
        <taxon>Dikarya</taxon>
        <taxon>Basidiomycota</taxon>
        <taxon>Ustilaginomycotina</taxon>
        <taxon>Malasseziomycetes</taxon>
        <taxon>Malasseziales</taxon>
        <taxon>Malasseziaceae</taxon>
        <taxon>Malassezia</taxon>
    </lineage>
</organism>
<evidence type="ECO:0000256" key="1">
    <source>
        <dbReference type="ARBA" id="ARBA00012513"/>
    </source>
</evidence>
<feature type="domain" description="Protein kinase" evidence="14">
    <location>
        <begin position="588"/>
        <end position="990"/>
    </location>
</feature>
<feature type="binding site" evidence="11">
    <location>
        <position position="617"/>
    </location>
    <ligand>
        <name>ATP</name>
        <dbReference type="ChEBI" id="CHEBI:30616"/>
    </ligand>
</feature>
<dbReference type="CDD" id="cd23823">
    <property type="entry name" value="RWD_GCN2"/>
    <property type="match status" value="1"/>
</dbReference>
<feature type="compositionally biased region" description="Low complexity" evidence="13">
    <location>
        <begin position="751"/>
        <end position="767"/>
    </location>
</feature>
<feature type="domain" description="RWD" evidence="15">
    <location>
        <begin position="18"/>
        <end position="135"/>
    </location>
</feature>
<keyword evidence="3 16" id="KW-0808">Transferase</keyword>
<evidence type="ECO:0000259" key="15">
    <source>
        <dbReference type="PROSITE" id="PS50908"/>
    </source>
</evidence>
<keyword evidence="4 11" id="KW-0547">Nucleotide-binding</keyword>
<dbReference type="InterPro" id="IPR000719">
    <property type="entry name" value="Prot_kinase_dom"/>
</dbReference>
<dbReference type="RefSeq" id="XP_060121023.1">
    <property type="nucleotide sequence ID" value="XM_060265040.1"/>
</dbReference>
<dbReference type="GO" id="GO:0005829">
    <property type="term" value="C:cytosol"/>
    <property type="evidence" value="ECO:0007669"/>
    <property type="project" value="TreeGrafter"/>
</dbReference>
<comment type="similarity">
    <text evidence="7">Belongs to the protein kinase superfamily. Ser/Thr protein kinase family. GCN2 subfamily.</text>
</comment>
<feature type="compositionally biased region" description="Basic and acidic residues" evidence="13">
    <location>
        <begin position="149"/>
        <end position="186"/>
    </location>
</feature>
<evidence type="ECO:0000256" key="5">
    <source>
        <dbReference type="ARBA" id="ARBA00022777"/>
    </source>
</evidence>
<evidence type="ECO:0000256" key="12">
    <source>
        <dbReference type="PROSITE-ProRule" id="PRU10141"/>
    </source>
</evidence>
<dbReference type="CDD" id="cd14046">
    <property type="entry name" value="STKc_EIF2AK4_GCN2_rpt2"/>
    <property type="match status" value="1"/>
</dbReference>
<name>A0AAF0F1J6_9BASI</name>
<comment type="catalytic activity">
    <reaction evidence="8">
        <text>L-threonyl-[protein] + ATP = O-phospho-L-threonyl-[protein] + ADP + H(+)</text>
        <dbReference type="Rhea" id="RHEA:46608"/>
        <dbReference type="Rhea" id="RHEA-COMP:11060"/>
        <dbReference type="Rhea" id="RHEA-COMP:11605"/>
        <dbReference type="ChEBI" id="CHEBI:15378"/>
        <dbReference type="ChEBI" id="CHEBI:30013"/>
        <dbReference type="ChEBI" id="CHEBI:30616"/>
        <dbReference type="ChEBI" id="CHEBI:61977"/>
        <dbReference type="ChEBI" id="CHEBI:456216"/>
        <dbReference type="EC" id="2.7.11.1"/>
    </reaction>
</comment>
<keyword evidence="5 16" id="KW-0418">Kinase</keyword>
<reference evidence="16" key="1">
    <citation type="submission" date="2023-03" db="EMBL/GenBank/DDBJ databases">
        <title>Mating type loci evolution in Malassezia.</title>
        <authorList>
            <person name="Coelho M.A."/>
        </authorList>
    </citation>
    <scope>NUCLEOTIDE SEQUENCE</scope>
    <source>
        <strain evidence="16">CBS 9431</strain>
    </source>
</reference>
<gene>
    <name evidence="16" type="primary">GCN2</name>
    <name evidence="16" type="ORF">MJAP1_001074</name>
</gene>
<protein>
    <recommendedName>
        <fullName evidence="1">non-specific serine/threonine protein kinase</fullName>
        <ecNumber evidence="1">2.7.11.1</ecNumber>
    </recommendedName>
</protein>
<dbReference type="GO" id="GO:1990625">
    <property type="term" value="P:negative regulation of cytoplasmic translational initiation in response to stress"/>
    <property type="evidence" value="ECO:0007669"/>
    <property type="project" value="TreeGrafter"/>
</dbReference>
<dbReference type="SUPFAM" id="SSF56112">
    <property type="entry name" value="Protein kinase-like (PK-like)"/>
    <property type="match status" value="2"/>
</dbReference>
<dbReference type="PROSITE" id="PS00107">
    <property type="entry name" value="PROTEIN_KINASE_ATP"/>
    <property type="match status" value="1"/>
</dbReference>
<feature type="region of interest" description="Disordered" evidence="13">
    <location>
        <begin position="137"/>
        <end position="226"/>
    </location>
</feature>
<accession>A0AAF0F1J6</accession>
<dbReference type="GO" id="GO:0009893">
    <property type="term" value="P:positive regulation of metabolic process"/>
    <property type="evidence" value="ECO:0007669"/>
    <property type="project" value="UniProtKB-ARBA"/>
</dbReference>
<evidence type="ECO:0000259" key="14">
    <source>
        <dbReference type="PROSITE" id="PS50011"/>
    </source>
</evidence>
<feature type="binding site" evidence="12">
    <location>
        <position position="618"/>
    </location>
    <ligand>
        <name>ATP</name>
        <dbReference type="ChEBI" id="CHEBI:30616"/>
    </ligand>
</feature>
<dbReference type="GO" id="GO:0005634">
    <property type="term" value="C:nucleus"/>
    <property type="evidence" value="ECO:0007669"/>
    <property type="project" value="TreeGrafter"/>
</dbReference>
<feature type="region of interest" description="Disordered" evidence="13">
    <location>
        <begin position="751"/>
        <end position="781"/>
    </location>
</feature>
<comment type="catalytic activity">
    <reaction evidence="9">
        <text>L-seryl-[protein] + ATP = O-phospho-L-seryl-[protein] + ADP + H(+)</text>
        <dbReference type="Rhea" id="RHEA:17989"/>
        <dbReference type="Rhea" id="RHEA-COMP:9863"/>
        <dbReference type="Rhea" id="RHEA-COMP:11604"/>
        <dbReference type="ChEBI" id="CHEBI:15378"/>
        <dbReference type="ChEBI" id="CHEBI:29999"/>
        <dbReference type="ChEBI" id="CHEBI:30616"/>
        <dbReference type="ChEBI" id="CHEBI:83421"/>
        <dbReference type="ChEBI" id="CHEBI:456216"/>
        <dbReference type="EC" id="2.7.11.1"/>
    </reaction>
</comment>
<dbReference type="SMART" id="SM00220">
    <property type="entry name" value="S_TKc"/>
    <property type="match status" value="1"/>
</dbReference>
<dbReference type="Pfam" id="PF00069">
    <property type="entry name" value="Pkinase"/>
    <property type="match status" value="3"/>
</dbReference>
<evidence type="ECO:0000256" key="7">
    <source>
        <dbReference type="ARBA" id="ARBA00037982"/>
    </source>
</evidence>
<evidence type="ECO:0000256" key="8">
    <source>
        <dbReference type="ARBA" id="ARBA00047899"/>
    </source>
</evidence>
<dbReference type="GO" id="GO:0000077">
    <property type="term" value="P:DNA damage checkpoint signaling"/>
    <property type="evidence" value="ECO:0007669"/>
    <property type="project" value="InterPro"/>
</dbReference>
<dbReference type="Pfam" id="PF05773">
    <property type="entry name" value="RWD"/>
    <property type="match status" value="1"/>
</dbReference>
<dbReference type="EC" id="2.7.11.1" evidence="1"/>
<dbReference type="GeneID" id="85224723"/>
<dbReference type="InterPro" id="IPR050339">
    <property type="entry name" value="CC_SR_Kinase"/>
</dbReference>
<evidence type="ECO:0000256" key="11">
    <source>
        <dbReference type="PIRSR" id="PIRSR000660-2"/>
    </source>
</evidence>
<proteinExistence type="inferred from homology"/>
<dbReference type="SUPFAM" id="SSF54495">
    <property type="entry name" value="UBC-like"/>
    <property type="match status" value="1"/>
</dbReference>
<dbReference type="Gene3D" id="3.10.110.10">
    <property type="entry name" value="Ubiquitin Conjugating Enzyme"/>
    <property type="match status" value="1"/>
</dbReference>
<evidence type="ECO:0000256" key="10">
    <source>
        <dbReference type="PIRSR" id="PIRSR000660-1"/>
    </source>
</evidence>
<dbReference type="SUPFAM" id="SSF55681">
    <property type="entry name" value="Class II aaRS and biotin synthetases"/>
    <property type="match status" value="1"/>
</dbReference>
<evidence type="ECO:0000256" key="2">
    <source>
        <dbReference type="ARBA" id="ARBA00022527"/>
    </source>
</evidence>
<evidence type="ECO:0000256" key="4">
    <source>
        <dbReference type="ARBA" id="ARBA00022741"/>
    </source>
</evidence>
<dbReference type="EMBL" id="CP119958">
    <property type="protein sequence ID" value="WFD38126.1"/>
    <property type="molecule type" value="Genomic_DNA"/>
</dbReference>
<dbReference type="Pfam" id="PF13393">
    <property type="entry name" value="tRNA-synt_His"/>
    <property type="match status" value="1"/>
</dbReference>
<dbReference type="InterPro" id="IPR045864">
    <property type="entry name" value="aa-tRNA-synth_II/BPL/LPL"/>
</dbReference>
<evidence type="ECO:0000256" key="6">
    <source>
        <dbReference type="ARBA" id="ARBA00022840"/>
    </source>
</evidence>
<dbReference type="InterPro" id="IPR008271">
    <property type="entry name" value="Ser/Thr_kinase_AS"/>
</dbReference>
<keyword evidence="6 11" id="KW-0067">ATP-binding</keyword>
<dbReference type="InterPro" id="IPR016255">
    <property type="entry name" value="Gcn2"/>
</dbReference>
<dbReference type="PANTHER" id="PTHR11042:SF136">
    <property type="entry name" value="EIF-2-ALPHA KINASE GCN2"/>
    <property type="match status" value="1"/>
</dbReference>
<feature type="active site" description="Proton acceptor" evidence="10">
    <location>
        <position position="836"/>
    </location>
</feature>
<dbReference type="InterPro" id="IPR006575">
    <property type="entry name" value="RWD_dom"/>
</dbReference>
<dbReference type="InterPro" id="IPR024435">
    <property type="entry name" value="HisRS-related_dom"/>
</dbReference>
<dbReference type="GO" id="GO:0004694">
    <property type="term" value="F:eukaryotic translation initiation factor 2alpha kinase activity"/>
    <property type="evidence" value="ECO:0007669"/>
    <property type="project" value="InterPro"/>
</dbReference>
<keyword evidence="2 16" id="KW-0723">Serine/threonine-protein kinase</keyword>
<dbReference type="Gene3D" id="1.10.510.10">
    <property type="entry name" value="Transferase(Phosphotransferase) domain 1"/>
    <property type="match status" value="2"/>
</dbReference>
<dbReference type="InterPro" id="IPR016135">
    <property type="entry name" value="UBQ-conjugating_enzyme/RWD"/>
</dbReference>
<dbReference type="FunFam" id="1.10.510.10:FF:000948">
    <property type="entry name" value="Related to GCN2-ser/thr protein kinase"/>
    <property type="match status" value="1"/>
</dbReference>
<evidence type="ECO:0000313" key="16">
    <source>
        <dbReference type="EMBL" id="WFD38126.1"/>
    </source>
</evidence>
<evidence type="ECO:0000256" key="13">
    <source>
        <dbReference type="SAM" id="MobiDB-lite"/>
    </source>
</evidence>
<feature type="region of interest" description="Disordered" evidence="13">
    <location>
        <begin position="1456"/>
        <end position="1503"/>
    </location>
</feature>
<dbReference type="Proteomes" id="UP001217754">
    <property type="component" value="Chromosome 1"/>
</dbReference>
<dbReference type="PROSITE" id="PS00108">
    <property type="entry name" value="PROTEIN_KINASE_ST"/>
    <property type="match status" value="1"/>
</dbReference>
<dbReference type="PIRSF" id="PIRSF000660">
    <property type="entry name" value="Ser/Thr_PK_GCN2"/>
    <property type="match status" value="1"/>
</dbReference>
<feature type="compositionally biased region" description="Basic and acidic residues" evidence="13">
    <location>
        <begin position="193"/>
        <end position="211"/>
    </location>
</feature>
<dbReference type="Pfam" id="PF12745">
    <property type="entry name" value="HGTP_anticodon2"/>
    <property type="match status" value="1"/>
</dbReference>
<dbReference type="FunFam" id="3.30.200.20:FF:000379">
    <property type="entry name" value="eIF-2-alpha kinase GCN2"/>
    <property type="match status" value="1"/>
</dbReference>
<feature type="compositionally biased region" description="Basic and acidic residues" evidence="13">
    <location>
        <begin position="1485"/>
        <end position="1499"/>
    </location>
</feature>
<dbReference type="GO" id="GO:0005524">
    <property type="term" value="F:ATP binding"/>
    <property type="evidence" value="ECO:0007669"/>
    <property type="project" value="UniProtKB-UniRule"/>
</dbReference>
<dbReference type="InterPro" id="IPR017441">
    <property type="entry name" value="Protein_kinase_ATP_BS"/>
</dbReference>